<dbReference type="EMBL" id="REGN01004777">
    <property type="protein sequence ID" value="RNA16192.1"/>
    <property type="molecule type" value="Genomic_DNA"/>
</dbReference>
<sequence>MKIISYNFAKPSVEILLKHQRTSTPFLYLKASIYFISTTNIKYQITNVSNAIFQIKYKAVLSMNFKTENQQICSPIC</sequence>
<gene>
    <name evidence="1" type="ORF">BpHYR1_016343</name>
</gene>
<proteinExistence type="predicted"/>
<name>A0A3M7QXW5_BRAPC</name>
<keyword evidence="2" id="KW-1185">Reference proteome</keyword>
<evidence type="ECO:0000313" key="2">
    <source>
        <dbReference type="Proteomes" id="UP000276133"/>
    </source>
</evidence>
<reference evidence="1 2" key="1">
    <citation type="journal article" date="2018" name="Sci. Rep.">
        <title>Genomic signatures of local adaptation to the degree of environmental predictability in rotifers.</title>
        <authorList>
            <person name="Franch-Gras L."/>
            <person name="Hahn C."/>
            <person name="Garcia-Roger E.M."/>
            <person name="Carmona M.J."/>
            <person name="Serra M."/>
            <person name="Gomez A."/>
        </authorList>
    </citation>
    <scope>NUCLEOTIDE SEQUENCE [LARGE SCALE GENOMIC DNA]</scope>
    <source>
        <strain evidence="1">HYR1</strain>
    </source>
</reference>
<dbReference type="AlphaFoldDB" id="A0A3M7QXW5"/>
<accession>A0A3M7QXW5</accession>
<protein>
    <submittedName>
        <fullName evidence="1">Uncharacterized protein</fullName>
    </submittedName>
</protein>
<dbReference type="Proteomes" id="UP000276133">
    <property type="component" value="Unassembled WGS sequence"/>
</dbReference>
<comment type="caution">
    <text evidence="1">The sequence shown here is derived from an EMBL/GenBank/DDBJ whole genome shotgun (WGS) entry which is preliminary data.</text>
</comment>
<organism evidence="1 2">
    <name type="scientific">Brachionus plicatilis</name>
    <name type="common">Marine rotifer</name>
    <name type="synonym">Brachionus muelleri</name>
    <dbReference type="NCBI Taxonomy" id="10195"/>
    <lineage>
        <taxon>Eukaryota</taxon>
        <taxon>Metazoa</taxon>
        <taxon>Spiralia</taxon>
        <taxon>Gnathifera</taxon>
        <taxon>Rotifera</taxon>
        <taxon>Eurotatoria</taxon>
        <taxon>Monogononta</taxon>
        <taxon>Pseudotrocha</taxon>
        <taxon>Ploima</taxon>
        <taxon>Brachionidae</taxon>
        <taxon>Brachionus</taxon>
    </lineage>
</organism>
<evidence type="ECO:0000313" key="1">
    <source>
        <dbReference type="EMBL" id="RNA16192.1"/>
    </source>
</evidence>